<proteinExistence type="predicted"/>
<dbReference type="InterPro" id="IPR026444">
    <property type="entry name" value="Secre_tail"/>
</dbReference>
<sequence>MKNLYKKNLITIVVLAITCLSYAQNAAVYTDNRNGTLDGVPFTINFSEQPNSTYLSKIESKNLNIWDYRGHHLGNPVDVFSFPYFVASNLSVNFDQPIEHLKLYLYATRPVELQFNHPFKLVDNLGRNVTDVSANGVNQINVTYPGYHIVEFTEPVTTLIFTPVSVPGAGYQAITFDGGASILGLDDRFAKARNLKLYPSPASGFIQVSGLTGKENYSIYNVIGTEVGAGTISENTEIEVANLVNGMYFLKLESGNTIKFIKK</sequence>
<accession>A0A6N6MFK0</accession>
<evidence type="ECO:0000313" key="5">
    <source>
        <dbReference type="Proteomes" id="UP000441333"/>
    </source>
</evidence>
<organism evidence="4 5">
    <name type="scientific">Pseudotamlana haliotis</name>
    <dbReference type="NCBI Taxonomy" id="2614804"/>
    <lineage>
        <taxon>Bacteria</taxon>
        <taxon>Pseudomonadati</taxon>
        <taxon>Bacteroidota</taxon>
        <taxon>Flavobacteriia</taxon>
        <taxon>Flavobacteriales</taxon>
        <taxon>Flavobacteriaceae</taxon>
        <taxon>Pseudotamlana</taxon>
    </lineage>
</organism>
<protein>
    <submittedName>
        <fullName evidence="4">T9SS type A sorting domain-containing protein</fullName>
    </submittedName>
</protein>
<evidence type="ECO:0000313" key="4">
    <source>
        <dbReference type="EMBL" id="KAB1067719.1"/>
    </source>
</evidence>
<feature type="chain" id="PRO_5026957612" evidence="2">
    <location>
        <begin position="27"/>
        <end position="263"/>
    </location>
</feature>
<dbReference type="NCBIfam" id="TIGR04183">
    <property type="entry name" value="Por_Secre_tail"/>
    <property type="match status" value="1"/>
</dbReference>
<name>A0A6N6MFK0_9FLAO</name>
<evidence type="ECO:0000259" key="3">
    <source>
        <dbReference type="Pfam" id="PF18962"/>
    </source>
</evidence>
<dbReference type="AlphaFoldDB" id="A0A6N6MFK0"/>
<evidence type="ECO:0000256" key="2">
    <source>
        <dbReference type="SAM" id="SignalP"/>
    </source>
</evidence>
<dbReference type="Proteomes" id="UP000441333">
    <property type="component" value="Unassembled WGS sequence"/>
</dbReference>
<dbReference type="Pfam" id="PF18962">
    <property type="entry name" value="Por_Secre_tail"/>
    <property type="match status" value="1"/>
</dbReference>
<evidence type="ECO:0000256" key="1">
    <source>
        <dbReference type="ARBA" id="ARBA00022729"/>
    </source>
</evidence>
<dbReference type="EMBL" id="WAAT01000044">
    <property type="protein sequence ID" value="KAB1067719.1"/>
    <property type="molecule type" value="Genomic_DNA"/>
</dbReference>
<gene>
    <name evidence="4" type="ORF">F6U93_08930</name>
</gene>
<feature type="domain" description="Secretion system C-terminal sorting" evidence="3">
    <location>
        <begin position="197"/>
        <end position="260"/>
    </location>
</feature>
<keyword evidence="5" id="KW-1185">Reference proteome</keyword>
<feature type="signal peptide" evidence="2">
    <location>
        <begin position="1"/>
        <end position="26"/>
    </location>
</feature>
<keyword evidence="1 2" id="KW-0732">Signal</keyword>
<comment type="caution">
    <text evidence="4">The sequence shown here is derived from an EMBL/GenBank/DDBJ whole genome shotgun (WGS) entry which is preliminary data.</text>
</comment>
<reference evidence="4 5" key="1">
    <citation type="submission" date="2019-09" db="EMBL/GenBank/DDBJ databases">
        <authorList>
            <person name="Cao W.R."/>
        </authorList>
    </citation>
    <scope>NUCLEOTIDE SEQUENCE [LARGE SCALE GENOMIC DNA]</scope>
    <source>
        <strain evidence="4 5">B1N29</strain>
    </source>
</reference>